<evidence type="ECO:0000313" key="5">
    <source>
        <dbReference type="EMBL" id="MDN0024065.1"/>
    </source>
</evidence>
<reference evidence="5" key="2">
    <citation type="submission" date="2023-08" db="EMBL/GenBank/DDBJ databases">
        <title>Identification and characterization of horizontal gene transfer across gut microbiota members of farm animals based on homology search.</title>
        <authorList>
            <person name="Schwarzerova J."/>
            <person name="Nykrynova M."/>
            <person name="Jureckova K."/>
            <person name="Cejkova D."/>
            <person name="Rychlik I."/>
        </authorList>
    </citation>
    <scope>NUCLEOTIDE SEQUENCE</scope>
    <source>
        <strain evidence="5">ET15</strain>
        <strain evidence="4">ET37</strain>
    </source>
</reference>
<dbReference type="Proteomes" id="UP001167831">
    <property type="component" value="Unassembled WGS sequence"/>
</dbReference>
<dbReference type="RefSeq" id="WP_289824395.1">
    <property type="nucleotide sequence ID" value="NZ_JAUEIE010000001.1"/>
</dbReference>
<dbReference type="EMBL" id="JAUEIF010000001">
    <property type="protein sequence ID" value="MDN0024065.1"/>
    <property type="molecule type" value="Genomic_DNA"/>
</dbReference>
<feature type="signal peptide" evidence="2">
    <location>
        <begin position="1"/>
        <end position="22"/>
    </location>
</feature>
<protein>
    <submittedName>
        <fullName evidence="5">Heavy metal-associated domain-containing protein</fullName>
    </submittedName>
</protein>
<organism evidence="5 7">
    <name type="scientific">Leyella lascolaii</name>
    <dbReference type="NCBI Taxonomy" id="1776379"/>
    <lineage>
        <taxon>Bacteria</taxon>
        <taxon>Pseudomonadati</taxon>
        <taxon>Bacteroidota</taxon>
        <taxon>Bacteroidia</taxon>
        <taxon>Bacteroidales</taxon>
        <taxon>Prevotellaceae</taxon>
        <taxon>Leyella</taxon>
    </lineage>
</organism>
<sequence length="115" mass="13083">MKTRTIIMTAMLFLGLSYTVNAKDLKGDKKSEVTFLVSMTCENCQKRIENKMSFEKGVTDLDVNLPQKTVTIKYRKDKTSADKLKDAIRQLGYTVTPLDKTKTGKKDPSQKKDKE</sequence>
<evidence type="ECO:0000313" key="4">
    <source>
        <dbReference type="EMBL" id="MDN0021569.1"/>
    </source>
</evidence>
<dbReference type="PROSITE" id="PS50846">
    <property type="entry name" value="HMA_2"/>
    <property type="match status" value="1"/>
</dbReference>
<evidence type="ECO:0000313" key="7">
    <source>
        <dbReference type="Proteomes" id="UP001168478"/>
    </source>
</evidence>
<dbReference type="AlphaFoldDB" id="A0AAW7JQB9"/>
<accession>A0AAW7JQB9</accession>
<dbReference type="Proteomes" id="UP001168478">
    <property type="component" value="Unassembled WGS sequence"/>
</dbReference>
<dbReference type="Gene3D" id="3.30.70.100">
    <property type="match status" value="1"/>
</dbReference>
<name>A0AAW7JQB9_9BACT</name>
<dbReference type="CDD" id="cd00371">
    <property type="entry name" value="HMA"/>
    <property type="match status" value="1"/>
</dbReference>
<dbReference type="EMBL" id="JAUEIE010000001">
    <property type="protein sequence ID" value="MDN0021569.1"/>
    <property type="molecule type" value="Genomic_DNA"/>
</dbReference>
<keyword evidence="2" id="KW-0732">Signal</keyword>
<dbReference type="GO" id="GO:0046872">
    <property type="term" value="F:metal ion binding"/>
    <property type="evidence" value="ECO:0007669"/>
    <property type="project" value="UniProtKB-KW"/>
</dbReference>
<evidence type="ECO:0000259" key="3">
    <source>
        <dbReference type="PROSITE" id="PS50846"/>
    </source>
</evidence>
<evidence type="ECO:0000256" key="1">
    <source>
        <dbReference type="ARBA" id="ARBA00022723"/>
    </source>
</evidence>
<feature type="chain" id="PRO_5043420416" evidence="2">
    <location>
        <begin position="23"/>
        <end position="115"/>
    </location>
</feature>
<feature type="domain" description="HMA" evidence="3">
    <location>
        <begin position="30"/>
        <end position="96"/>
    </location>
</feature>
<gene>
    <name evidence="4" type="ORF">QVN81_00815</name>
    <name evidence="5" type="ORF">QVN84_00805</name>
</gene>
<dbReference type="Pfam" id="PF00403">
    <property type="entry name" value="HMA"/>
    <property type="match status" value="1"/>
</dbReference>
<evidence type="ECO:0000256" key="2">
    <source>
        <dbReference type="SAM" id="SignalP"/>
    </source>
</evidence>
<comment type="caution">
    <text evidence="5">The sequence shown here is derived from an EMBL/GenBank/DDBJ whole genome shotgun (WGS) entry which is preliminary data.</text>
</comment>
<dbReference type="InterPro" id="IPR036163">
    <property type="entry name" value="HMA_dom_sf"/>
</dbReference>
<reference evidence="5" key="1">
    <citation type="submission" date="2023-06" db="EMBL/GenBank/DDBJ databases">
        <authorList>
            <person name="Zeman M."/>
            <person name="Kubasova T."/>
            <person name="Jahodarova E."/>
            <person name="Nykrynova M."/>
            <person name="Rychlik I."/>
        </authorList>
    </citation>
    <scope>NUCLEOTIDE SEQUENCE</scope>
    <source>
        <strain evidence="5">ET15</strain>
        <strain evidence="4">ET37</strain>
    </source>
</reference>
<proteinExistence type="predicted"/>
<keyword evidence="6" id="KW-1185">Reference proteome</keyword>
<dbReference type="SUPFAM" id="SSF55008">
    <property type="entry name" value="HMA, heavy metal-associated domain"/>
    <property type="match status" value="1"/>
</dbReference>
<dbReference type="InterPro" id="IPR006121">
    <property type="entry name" value="HMA_dom"/>
</dbReference>
<dbReference type="FunFam" id="3.30.70.100:FF:000001">
    <property type="entry name" value="ATPase copper transporting beta"/>
    <property type="match status" value="1"/>
</dbReference>
<keyword evidence="1" id="KW-0479">Metal-binding</keyword>
<evidence type="ECO:0000313" key="6">
    <source>
        <dbReference type="Proteomes" id="UP001167831"/>
    </source>
</evidence>